<gene>
    <name evidence="1" type="ORF">LCGC14_1969350</name>
</gene>
<dbReference type="Pfam" id="PF05069">
    <property type="entry name" value="Phage_tail_S"/>
    <property type="match status" value="1"/>
</dbReference>
<evidence type="ECO:0000313" key="1">
    <source>
        <dbReference type="EMBL" id="KKL83980.1"/>
    </source>
</evidence>
<comment type="caution">
    <text evidence="1">The sequence shown here is derived from an EMBL/GenBank/DDBJ whole genome shotgun (WGS) entry which is preliminary data.</text>
</comment>
<sequence length="111" mass="12534">MVMIGVEVRGGERVMQRLLGIAQRISDPRPAFREVVQDMRETSEQQFETQGRRAGTPWRALAPSTALAKRRTAGASRGILQRTMRLRWSLTHKTAKGALGRVTRKEIKYGT</sequence>
<feature type="non-terminal residue" evidence="1">
    <location>
        <position position="111"/>
    </location>
</feature>
<protein>
    <recommendedName>
        <fullName evidence="2">Phage virion morphogenesis protein</fullName>
    </recommendedName>
</protein>
<organism evidence="1">
    <name type="scientific">marine sediment metagenome</name>
    <dbReference type="NCBI Taxonomy" id="412755"/>
    <lineage>
        <taxon>unclassified sequences</taxon>
        <taxon>metagenomes</taxon>
        <taxon>ecological metagenomes</taxon>
    </lineage>
</organism>
<reference evidence="1" key="1">
    <citation type="journal article" date="2015" name="Nature">
        <title>Complex archaea that bridge the gap between prokaryotes and eukaryotes.</title>
        <authorList>
            <person name="Spang A."/>
            <person name="Saw J.H."/>
            <person name="Jorgensen S.L."/>
            <person name="Zaremba-Niedzwiedzka K."/>
            <person name="Martijn J."/>
            <person name="Lind A.E."/>
            <person name="van Eijk R."/>
            <person name="Schleper C."/>
            <person name="Guy L."/>
            <person name="Ettema T.J."/>
        </authorList>
    </citation>
    <scope>NUCLEOTIDE SEQUENCE</scope>
</reference>
<dbReference type="EMBL" id="LAZR01021830">
    <property type="protein sequence ID" value="KKL83980.1"/>
    <property type="molecule type" value="Genomic_DNA"/>
</dbReference>
<accession>A0A0F9HQP3</accession>
<dbReference type="InterPro" id="IPR006522">
    <property type="entry name" value="Phage_virion_morphogenesis"/>
</dbReference>
<name>A0A0F9HQP3_9ZZZZ</name>
<dbReference type="AlphaFoldDB" id="A0A0F9HQP3"/>
<evidence type="ECO:0008006" key="2">
    <source>
        <dbReference type="Google" id="ProtNLM"/>
    </source>
</evidence>
<proteinExistence type="predicted"/>